<dbReference type="EMBL" id="ML179231">
    <property type="protein sequence ID" value="THU94106.1"/>
    <property type="molecule type" value="Genomic_DNA"/>
</dbReference>
<protein>
    <recommendedName>
        <fullName evidence="3">F-box domain-containing protein</fullName>
    </recommendedName>
</protein>
<sequence>MSKLTAILDHVARYRPPKPLLPKLKELRCRHTFEASSWPLANLCIFMHEGLQQLSISVSSSEIVQSSFFNALPFQAPNLTHFESRYSKSGEGYEEAFLNCMSLSVCIRGLPKLQTIILPTFPSAMSCVVQTNELKDLNRLEVDCFGDDGKLACPVMTQHLRSGTLCALEHLSLTVCYELVATSLQVQRDALRLRSVIICSPIIESLHDVKQLASTIASTCRSIEKVHLTFNPKSDSIPKVDEKLPLESFVSFTDLDPLFQCDQITDFLIRHLYSLKDLSAFDGTLKSFPNLRSLILNPSSNRNVHPFYFNLDVPLKAARVWPNIEHIGNQHPRLGPAAKRKAGPIKGLAHSSRLVSSQLPAPSTSTSVRPPLGKPLITGLVTSTRILNGNAPTRVVLS</sequence>
<evidence type="ECO:0000313" key="2">
    <source>
        <dbReference type="Proteomes" id="UP000297245"/>
    </source>
</evidence>
<evidence type="ECO:0000313" key="1">
    <source>
        <dbReference type="EMBL" id="THU94106.1"/>
    </source>
</evidence>
<name>A0A4S8LWN0_DENBC</name>
<dbReference type="Proteomes" id="UP000297245">
    <property type="component" value="Unassembled WGS sequence"/>
</dbReference>
<gene>
    <name evidence="1" type="ORF">K435DRAFT_860845</name>
</gene>
<dbReference type="AlphaFoldDB" id="A0A4S8LWN0"/>
<accession>A0A4S8LWN0</accession>
<evidence type="ECO:0008006" key="3">
    <source>
        <dbReference type="Google" id="ProtNLM"/>
    </source>
</evidence>
<proteinExistence type="predicted"/>
<reference evidence="1 2" key="1">
    <citation type="journal article" date="2019" name="Nat. Ecol. Evol.">
        <title>Megaphylogeny resolves global patterns of mushroom evolution.</title>
        <authorList>
            <person name="Varga T."/>
            <person name="Krizsan K."/>
            <person name="Foldi C."/>
            <person name="Dima B."/>
            <person name="Sanchez-Garcia M."/>
            <person name="Sanchez-Ramirez S."/>
            <person name="Szollosi G.J."/>
            <person name="Szarkandi J.G."/>
            <person name="Papp V."/>
            <person name="Albert L."/>
            <person name="Andreopoulos W."/>
            <person name="Angelini C."/>
            <person name="Antonin V."/>
            <person name="Barry K.W."/>
            <person name="Bougher N.L."/>
            <person name="Buchanan P."/>
            <person name="Buyck B."/>
            <person name="Bense V."/>
            <person name="Catcheside P."/>
            <person name="Chovatia M."/>
            <person name="Cooper J."/>
            <person name="Damon W."/>
            <person name="Desjardin D."/>
            <person name="Finy P."/>
            <person name="Geml J."/>
            <person name="Haridas S."/>
            <person name="Hughes K."/>
            <person name="Justo A."/>
            <person name="Karasinski D."/>
            <person name="Kautmanova I."/>
            <person name="Kiss B."/>
            <person name="Kocsube S."/>
            <person name="Kotiranta H."/>
            <person name="LaButti K.M."/>
            <person name="Lechner B.E."/>
            <person name="Liimatainen K."/>
            <person name="Lipzen A."/>
            <person name="Lukacs Z."/>
            <person name="Mihaltcheva S."/>
            <person name="Morgado L.N."/>
            <person name="Niskanen T."/>
            <person name="Noordeloos M.E."/>
            <person name="Ohm R.A."/>
            <person name="Ortiz-Santana B."/>
            <person name="Ovrebo C."/>
            <person name="Racz N."/>
            <person name="Riley R."/>
            <person name="Savchenko A."/>
            <person name="Shiryaev A."/>
            <person name="Soop K."/>
            <person name="Spirin V."/>
            <person name="Szebenyi C."/>
            <person name="Tomsovsky M."/>
            <person name="Tulloss R.E."/>
            <person name="Uehling J."/>
            <person name="Grigoriev I.V."/>
            <person name="Vagvolgyi C."/>
            <person name="Papp T."/>
            <person name="Martin F.M."/>
            <person name="Miettinen O."/>
            <person name="Hibbett D.S."/>
            <person name="Nagy L.G."/>
        </authorList>
    </citation>
    <scope>NUCLEOTIDE SEQUENCE [LARGE SCALE GENOMIC DNA]</scope>
    <source>
        <strain evidence="1 2">CBS 962.96</strain>
    </source>
</reference>
<organism evidence="1 2">
    <name type="scientific">Dendrothele bispora (strain CBS 962.96)</name>
    <dbReference type="NCBI Taxonomy" id="1314807"/>
    <lineage>
        <taxon>Eukaryota</taxon>
        <taxon>Fungi</taxon>
        <taxon>Dikarya</taxon>
        <taxon>Basidiomycota</taxon>
        <taxon>Agaricomycotina</taxon>
        <taxon>Agaricomycetes</taxon>
        <taxon>Agaricomycetidae</taxon>
        <taxon>Agaricales</taxon>
        <taxon>Agaricales incertae sedis</taxon>
        <taxon>Dendrothele</taxon>
    </lineage>
</organism>
<dbReference type="OrthoDB" id="2447803at2759"/>
<keyword evidence="2" id="KW-1185">Reference proteome</keyword>